<name>A0ABP8VFN2_9PSEU</name>
<accession>A0ABP8VFN2</accession>
<dbReference type="RefSeq" id="WP_346055667.1">
    <property type="nucleotide sequence ID" value="NZ_BAABIB010000117.1"/>
</dbReference>
<dbReference type="InterPro" id="IPR025828">
    <property type="entry name" value="Put_sensor_dom"/>
</dbReference>
<feature type="transmembrane region" description="Helical" evidence="1">
    <location>
        <begin position="49"/>
        <end position="69"/>
    </location>
</feature>
<comment type="caution">
    <text evidence="3">The sequence shown here is derived from an EMBL/GenBank/DDBJ whole genome shotgun (WGS) entry which is preliminary data.</text>
</comment>
<evidence type="ECO:0000313" key="4">
    <source>
        <dbReference type="Proteomes" id="UP001500192"/>
    </source>
</evidence>
<feature type="transmembrane region" description="Helical" evidence="1">
    <location>
        <begin position="21"/>
        <end position="43"/>
    </location>
</feature>
<evidence type="ECO:0000259" key="2">
    <source>
        <dbReference type="Pfam" id="PF13796"/>
    </source>
</evidence>
<evidence type="ECO:0000256" key="1">
    <source>
        <dbReference type="SAM" id="Phobius"/>
    </source>
</evidence>
<feature type="transmembrane region" description="Helical" evidence="1">
    <location>
        <begin position="115"/>
        <end position="147"/>
    </location>
</feature>
<dbReference type="EMBL" id="BAABIB010000117">
    <property type="protein sequence ID" value="GAA4660252.1"/>
    <property type="molecule type" value="Genomic_DNA"/>
</dbReference>
<keyword evidence="4" id="KW-1185">Reference proteome</keyword>
<feature type="domain" description="Putative sensor" evidence="2">
    <location>
        <begin position="23"/>
        <end position="205"/>
    </location>
</feature>
<evidence type="ECO:0000313" key="3">
    <source>
        <dbReference type="EMBL" id="GAA4660252.1"/>
    </source>
</evidence>
<dbReference type="Proteomes" id="UP001500192">
    <property type="component" value="Unassembled WGS sequence"/>
</dbReference>
<gene>
    <name evidence="3" type="ORF">GCM10023214_60190</name>
</gene>
<organism evidence="3 4">
    <name type="scientific">Amycolatopsis dongchuanensis</name>
    <dbReference type="NCBI Taxonomy" id="1070866"/>
    <lineage>
        <taxon>Bacteria</taxon>
        <taxon>Bacillati</taxon>
        <taxon>Actinomycetota</taxon>
        <taxon>Actinomycetes</taxon>
        <taxon>Pseudonocardiales</taxon>
        <taxon>Pseudonocardiaceae</taxon>
        <taxon>Amycolatopsis</taxon>
    </lineage>
</organism>
<protein>
    <submittedName>
        <fullName evidence="3">Sensor domain-containing protein</fullName>
    </submittedName>
</protein>
<dbReference type="Pfam" id="PF13796">
    <property type="entry name" value="Sensor"/>
    <property type="match status" value="1"/>
</dbReference>
<keyword evidence="1" id="KW-0812">Transmembrane</keyword>
<feature type="transmembrane region" description="Helical" evidence="1">
    <location>
        <begin position="172"/>
        <end position="193"/>
    </location>
</feature>
<keyword evidence="1" id="KW-1133">Transmembrane helix</keyword>
<reference evidence="4" key="1">
    <citation type="journal article" date="2019" name="Int. J. Syst. Evol. Microbiol.">
        <title>The Global Catalogue of Microorganisms (GCM) 10K type strain sequencing project: providing services to taxonomists for standard genome sequencing and annotation.</title>
        <authorList>
            <consortium name="The Broad Institute Genomics Platform"/>
            <consortium name="The Broad Institute Genome Sequencing Center for Infectious Disease"/>
            <person name="Wu L."/>
            <person name="Ma J."/>
        </authorList>
    </citation>
    <scope>NUCLEOTIDE SEQUENCE [LARGE SCALE GENOMIC DNA]</scope>
    <source>
        <strain evidence="4">JCM 18054</strain>
    </source>
</reference>
<keyword evidence="1" id="KW-0472">Membrane</keyword>
<proteinExistence type="predicted"/>
<sequence length="223" mass="23744">MTSASSVEDGSRPYPSIAGSLLYLLLNLPLGIAGFVGVTTLAAVGLTTAVIWIGVPVLALLVLGCRAAARFERARAHALLGTYVVSPYRPLPNTDWRLRWRTRVLDGATWRDMGYFVLLLPLGMAEFVPLVVTWAAGLGLAALPIYFRYLPNAAFITFDGTHHVVVDSTVDALPWAALGLAVLALAIAMTRALGVAHARLVRVLLGPGPRARRIAEEPVGAVA</sequence>